<dbReference type="InterPro" id="IPR006132">
    <property type="entry name" value="Asp/Orn_carbamoyltranf_P-bd"/>
</dbReference>
<evidence type="ECO:0000259" key="9">
    <source>
        <dbReference type="Pfam" id="PF02729"/>
    </source>
</evidence>
<dbReference type="InterPro" id="IPR036901">
    <property type="entry name" value="Asp/Orn_carbamoylTrfase_sf"/>
</dbReference>
<dbReference type="FunFam" id="3.40.50.1370:FF:000002">
    <property type="entry name" value="Aspartate carbamoyltransferase 2"/>
    <property type="match status" value="1"/>
</dbReference>
<feature type="domain" description="Aspartate/ornithine carbamoyltransferase carbamoyl-P binding" evidence="9">
    <location>
        <begin position="11"/>
        <end position="151"/>
    </location>
</feature>
<dbReference type="PRINTS" id="PR00100">
    <property type="entry name" value="AOTCASE"/>
</dbReference>
<dbReference type="FunFam" id="3.40.50.1370:FF:000001">
    <property type="entry name" value="Aspartate carbamoyltransferase"/>
    <property type="match status" value="1"/>
</dbReference>
<dbReference type="GO" id="GO:0016597">
    <property type="term" value="F:amino acid binding"/>
    <property type="evidence" value="ECO:0007669"/>
    <property type="project" value="InterPro"/>
</dbReference>
<dbReference type="InterPro" id="IPR002082">
    <property type="entry name" value="Asp_carbamoyltransf"/>
</dbReference>
<comment type="pathway">
    <text evidence="1 7">Pyrimidine metabolism; UMP biosynthesis via de novo pathway; (S)-dihydroorotate from bicarbonate: step 2/3.</text>
</comment>
<keyword evidence="11" id="KW-1185">Reference proteome</keyword>
<evidence type="ECO:0000256" key="5">
    <source>
        <dbReference type="ARBA" id="ARBA00043884"/>
    </source>
</evidence>
<reference evidence="10 11" key="1">
    <citation type="submission" date="2016-08" db="EMBL/GenBank/DDBJ databases">
        <authorList>
            <person name="Seilhamer J.J."/>
        </authorList>
    </citation>
    <scope>NUCLEOTIDE SEQUENCE [LARGE SCALE GENOMIC DNA]</scope>
    <source>
        <strain evidence="10">Buetzberg</strain>
    </source>
</reference>
<feature type="binding site" evidence="7">
    <location>
        <position position="233"/>
    </location>
    <ligand>
        <name>L-aspartate</name>
        <dbReference type="ChEBI" id="CHEBI:29991"/>
    </ligand>
</feature>
<dbReference type="GO" id="GO:0044205">
    <property type="term" value="P:'de novo' UMP biosynthetic process"/>
    <property type="evidence" value="ECO:0007669"/>
    <property type="project" value="UniProtKB-UniRule"/>
</dbReference>
<sequence>MVFYMGFDQENIISIRDFSIDDVEYILKLAEKMEPIARSEKASNILAGKILGMLFYEPSTRTRLSFETSMKRLGGSTVGFAEAGVSSVTKGENLNDTVKIVSEYVDAIVIRHNMEGAARYVSDIVDVPVINAGDGAGQHPSQTLLDLYTMKRILGQIEDLNVSLIGDLKYGRTVHSLVYALAMFGVNMNFVSPPELRMPQGILHDLSKMGVSVKETTDIKDVINRSDVLYVTRIQKERFPDPEEYSRIKGAYTLDLKLLEGTETIVMHPLPRIDEISHDVDNSVYGKYFQQAFYGVPVRMAILQTMIKGF</sequence>
<feature type="binding site" evidence="7">
    <location>
        <position position="61"/>
    </location>
    <ligand>
        <name>carbamoyl phosphate</name>
        <dbReference type="ChEBI" id="CHEBI:58228"/>
    </ligand>
</feature>
<evidence type="ECO:0000256" key="4">
    <source>
        <dbReference type="ARBA" id="ARBA00022975"/>
    </source>
</evidence>
<dbReference type="Gene3D" id="3.40.50.1370">
    <property type="entry name" value="Aspartate/ornithine carbamoyltransferase"/>
    <property type="match status" value="2"/>
</dbReference>
<evidence type="ECO:0000256" key="7">
    <source>
        <dbReference type="HAMAP-Rule" id="MF_00001"/>
    </source>
</evidence>
<dbReference type="GO" id="GO:0005829">
    <property type="term" value="C:cytosol"/>
    <property type="evidence" value="ECO:0007669"/>
    <property type="project" value="TreeGrafter"/>
</dbReference>
<dbReference type="InterPro" id="IPR006130">
    <property type="entry name" value="Asp/Orn_carbamoylTrfase"/>
</dbReference>
<dbReference type="GO" id="GO:0004070">
    <property type="term" value="F:aspartate carbamoyltransferase activity"/>
    <property type="evidence" value="ECO:0007669"/>
    <property type="project" value="UniProtKB-UniRule"/>
</dbReference>
<comment type="function">
    <text evidence="5 7">Catalyzes the condensation of carbamoyl phosphate and aspartate to form carbamoyl aspartate and inorganic phosphate, the committed step in the de novo pyrimidine nucleotide biosynthesis pathway.</text>
</comment>
<comment type="subunit">
    <text evidence="7">Heterooligomer of catalytic and regulatory chains.</text>
</comment>
<feature type="binding site" evidence="7">
    <location>
        <position position="139"/>
    </location>
    <ligand>
        <name>carbamoyl phosphate</name>
        <dbReference type="ChEBI" id="CHEBI:58228"/>
    </ligand>
</feature>
<dbReference type="PANTHER" id="PTHR45753:SF6">
    <property type="entry name" value="ASPARTATE CARBAMOYLTRANSFERASE"/>
    <property type="match status" value="1"/>
</dbReference>
<dbReference type="InterPro" id="IPR006131">
    <property type="entry name" value="Asp_carbamoyltransf_Asp/Orn-bd"/>
</dbReference>
<protein>
    <recommendedName>
        <fullName evidence="7">Aspartate carbamoyltransferase</fullName>
        <ecNumber evidence="7">2.1.3.2</ecNumber>
    </recommendedName>
    <alternativeName>
        <fullName evidence="7">Aspartate transcarbamylase</fullName>
        <shortName evidence="7">ATCase</shortName>
    </alternativeName>
</protein>
<comment type="catalytic activity">
    <reaction evidence="6 7">
        <text>carbamoyl phosphate + L-aspartate = N-carbamoyl-L-aspartate + phosphate + H(+)</text>
        <dbReference type="Rhea" id="RHEA:20013"/>
        <dbReference type="ChEBI" id="CHEBI:15378"/>
        <dbReference type="ChEBI" id="CHEBI:29991"/>
        <dbReference type="ChEBI" id="CHEBI:32814"/>
        <dbReference type="ChEBI" id="CHEBI:43474"/>
        <dbReference type="ChEBI" id="CHEBI:58228"/>
        <dbReference type="EC" id="2.1.3.2"/>
    </reaction>
</comment>
<dbReference type="Pfam" id="PF02729">
    <property type="entry name" value="OTCace_N"/>
    <property type="match status" value="1"/>
</dbReference>
<accession>A0A1D3L5G0</accession>
<dbReference type="NCBIfam" id="NF002032">
    <property type="entry name" value="PRK00856.1"/>
    <property type="match status" value="1"/>
</dbReference>
<dbReference type="Proteomes" id="UP000094707">
    <property type="component" value="Chromosome I"/>
</dbReference>
<dbReference type="STRING" id="118062.MCBB_2323"/>
<dbReference type="EMBL" id="LT607756">
    <property type="protein sequence ID" value="SCG86861.1"/>
    <property type="molecule type" value="Genomic_DNA"/>
</dbReference>
<dbReference type="SUPFAM" id="SSF53671">
    <property type="entry name" value="Aspartate/ornithine carbamoyltransferase"/>
    <property type="match status" value="1"/>
</dbReference>
<dbReference type="UniPathway" id="UPA00070">
    <property type="reaction ID" value="UER00116"/>
</dbReference>
<feature type="binding site" evidence="7">
    <location>
        <position position="142"/>
    </location>
    <ligand>
        <name>carbamoyl phosphate</name>
        <dbReference type="ChEBI" id="CHEBI:58228"/>
    </ligand>
</feature>
<evidence type="ECO:0000256" key="2">
    <source>
        <dbReference type="ARBA" id="ARBA00008896"/>
    </source>
</evidence>
<dbReference type="Pfam" id="PF00185">
    <property type="entry name" value="OTCace"/>
    <property type="match status" value="1"/>
</dbReference>
<dbReference type="HAMAP" id="MF_00001">
    <property type="entry name" value="Asp_carb_tr"/>
    <property type="match status" value="1"/>
</dbReference>
<feature type="domain" description="Aspartate/ornithine carbamoyltransferase Asp/Orn-binding" evidence="8">
    <location>
        <begin position="159"/>
        <end position="305"/>
    </location>
</feature>
<feature type="binding site" evidence="7">
    <location>
        <position position="172"/>
    </location>
    <ligand>
        <name>L-aspartate</name>
        <dbReference type="ChEBI" id="CHEBI:29991"/>
    </ligand>
</feature>
<dbReference type="GO" id="GO:0006207">
    <property type="term" value="P:'de novo' pyrimidine nucleobase biosynthetic process"/>
    <property type="evidence" value="ECO:0007669"/>
    <property type="project" value="InterPro"/>
</dbReference>
<evidence type="ECO:0000313" key="10">
    <source>
        <dbReference type="EMBL" id="SCG86861.1"/>
    </source>
</evidence>
<feature type="binding site" evidence="7">
    <location>
        <position position="271"/>
    </location>
    <ligand>
        <name>carbamoyl phosphate</name>
        <dbReference type="ChEBI" id="CHEBI:58228"/>
    </ligand>
</feature>
<dbReference type="PANTHER" id="PTHR45753">
    <property type="entry name" value="ORNITHINE CARBAMOYLTRANSFERASE, MITOCHONDRIAL"/>
    <property type="match status" value="1"/>
</dbReference>
<comment type="similarity">
    <text evidence="2 7">Belongs to the aspartate/ornithine carbamoyltransferase superfamily. ATCase family.</text>
</comment>
<feature type="binding site" evidence="7">
    <location>
        <position position="270"/>
    </location>
    <ligand>
        <name>carbamoyl phosphate</name>
        <dbReference type="ChEBI" id="CHEBI:58228"/>
    </ligand>
</feature>
<gene>
    <name evidence="7 10" type="primary">pyrB</name>
    <name evidence="10" type="ORF">MCBB_2323</name>
</gene>
<proteinExistence type="inferred from homology"/>
<evidence type="ECO:0000256" key="3">
    <source>
        <dbReference type="ARBA" id="ARBA00022679"/>
    </source>
</evidence>
<keyword evidence="3 7" id="KW-0808">Transferase</keyword>
<dbReference type="PRINTS" id="PR00101">
    <property type="entry name" value="ATCASE"/>
</dbReference>
<keyword evidence="4 7" id="KW-0665">Pyrimidine biosynthesis</keyword>
<dbReference type="KEGG" id="mcub:MCBB_2323"/>
<feature type="binding site" evidence="7">
    <location>
        <position position="90"/>
    </location>
    <ligand>
        <name>L-aspartate</name>
        <dbReference type="ChEBI" id="CHEBI:29991"/>
    </ligand>
</feature>
<organism evidence="10 11">
    <name type="scientific">Methanobacterium congolense</name>
    <dbReference type="NCBI Taxonomy" id="118062"/>
    <lineage>
        <taxon>Archaea</taxon>
        <taxon>Methanobacteriati</taxon>
        <taxon>Methanobacteriota</taxon>
        <taxon>Methanomada group</taxon>
        <taxon>Methanobacteria</taxon>
        <taxon>Methanobacteriales</taxon>
        <taxon>Methanobacteriaceae</taxon>
        <taxon>Methanobacterium</taxon>
    </lineage>
</organism>
<dbReference type="PATRIC" id="fig|129848.4.peg.2374"/>
<dbReference type="GO" id="GO:0006520">
    <property type="term" value="P:amino acid metabolic process"/>
    <property type="evidence" value="ECO:0007669"/>
    <property type="project" value="InterPro"/>
</dbReference>
<dbReference type="NCBIfam" id="TIGR00670">
    <property type="entry name" value="asp_carb_tr"/>
    <property type="match status" value="1"/>
</dbReference>
<evidence type="ECO:0000313" key="11">
    <source>
        <dbReference type="Proteomes" id="UP000094707"/>
    </source>
</evidence>
<feature type="binding site" evidence="7">
    <location>
        <position position="62"/>
    </location>
    <ligand>
        <name>carbamoyl phosphate</name>
        <dbReference type="ChEBI" id="CHEBI:58228"/>
    </ligand>
</feature>
<feature type="binding site" evidence="7">
    <location>
        <position position="111"/>
    </location>
    <ligand>
        <name>carbamoyl phosphate</name>
        <dbReference type="ChEBI" id="CHEBI:58228"/>
    </ligand>
</feature>
<dbReference type="PROSITE" id="PS00097">
    <property type="entry name" value="CARBAMOYLTRANSFERASE"/>
    <property type="match status" value="1"/>
</dbReference>
<evidence type="ECO:0000256" key="1">
    <source>
        <dbReference type="ARBA" id="ARBA00004852"/>
    </source>
</evidence>
<dbReference type="AlphaFoldDB" id="A0A1D3L5G0"/>
<name>A0A1D3L5G0_9EURY</name>
<dbReference type="EC" id="2.1.3.2" evidence="7"/>
<evidence type="ECO:0000256" key="6">
    <source>
        <dbReference type="ARBA" id="ARBA00048859"/>
    </source>
</evidence>
<evidence type="ECO:0000259" key="8">
    <source>
        <dbReference type="Pfam" id="PF00185"/>
    </source>
</evidence>